<evidence type="ECO:0000256" key="5">
    <source>
        <dbReference type="ARBA" id="ARBA00023136"/>
    </source>
</evidence>
<dbReference type="Proteomes" id="UP001589613">
    <property type="component" value="Unassembled WGS sequence"/>
</dbReference>
<dbReference type="PANTHER" id="PTHR36115">
    <property type="entry name" value="PROLINE-RICH ANTIGEN HOMOLOG-RELATED"/>
    <property type="match status" value="1"/>
</dbReference>
<accession>A0ABV5V332</accession>
<keyword evidence="5" id="KW-0472">Membrane</keyword>
<feature type="domain" description="RDD" evidence="6">
    <location>
        <begin position="21"/>
        <end position="133"/>
    </location>
</feature>
<comment type="caution">
    <text evidence="7">The sequence shown here is derived from an EMBL/GenBank/DDBJ whole genome shotgun (WGS) entry which is preliminary data.</text>
</comment>
<evidence type="ECO:0000256" key="2">
    <source>
        <dbReference type="ARBA" id="ARBA00022475"/>
    </source>
</evidence>
<gene>
    <name evidence="7" type="ORF">ACFFN0_09195</name>
</gene>
<dbReference type="InterPro" id="IPR051791">
    <property type="entry name" value="Pra-immunoreactive"/>
</dbReference>
<keyword evidence="3" id="KW-0812">Transmembrane</keyword>
<keyword evidence="2" id="KW-1003">Cell membrane</keyword>
<evidence type="ECO:0000313" key="8">
    <source>
        <dbReference type="Proteomes" id="UP001589613"/>
    </source>
</evidence>
<dbReference type="PANTHER" id="PTHR36115:SF6">
    <property type="entry name" value="PROLINE-RICH ANTIGEN HOMOLOG"/>
    <property type="match status" value="1"/>
</dbReference>
<dbReference type="Pfam" id="PF06271">
    <property type="entry name" value="RDD"/>
    <property type="match status" value="1"/>
</dbReference>
<keyword evidence="8" id="KW-1185">Reference proteome</keyword>
<dbReference type="PIRSF" id="PIRSF021697">
    <property type="entry name" value="UCP021697"/>
    <property type="match status" value="1"/>
</dbReference>
<reference evidence="7 8" key="1">
    <citation type="submission" date="2024-09" db="EMBL/GenBank/DDBJ databases">
        <authorList>
            <person name="Sun Q."/>
            <person name="Mori K."/>
        </authorList>
    </citation>
    <scope>NUCLEOTIDE SEQUENCE [LARGE SCALE GENOMIC DNA]</scope>
    <source>
        <strain evidence="7 8">JCM 12763</strain>
    </source>
</reference>
<evidence type="ECO:0000256" key="4">
    <source>
        <dbReference type="ARBA" id="ARBA00022989"/>
    </source>
</evidence>
<comment type="subcellular location">
    <subcellularLocation>
        <location evidence="1">Cell membrane</location>
        <topology evidence="1">Multi-pass membrane protein</topology>
    </subcellularLocation>
</comment>
<dbReference type="InterPro" id="IPR010432">
    <property type="entry name" value="RDD"/>
</dbReference>
<evidence type="ECO:0000256" key="3">
    <source>
        <dbReference type="ARBA" id="ARBA00022692"/>
    </source>
</evidence>
<protein>
    <submittedName>
        <fullName evidence="7">RDD family protein</fullName>
    </submittedName>
</protein>
<evidence type="ECO:0000259" key="6">
    <source>
        <dbReference type="Pfam" id="PF06271"/>
    </source>
</evidence>
<keyword evidence="4" id="KW-1133">Transmembrane helix</keyword>
<name>A0ABV5V332_9MICO</name>
<dbReference type="EMBL" id="JBHMAX010000017">
    <property type="protein sequence ID" value="MFB9732218.1"/>
    <property type="molecule type" value="Genomic_DNA"/>
</dbReference>
<dbReference type="RefSeq" id="WP_141338298.1">
    <property type="nucleotide sequence ID" value="NZ_JBHMAX010000017.1"/>
</dbReference>
<proteinExistence type="predicted"/>
<sequence>MTSPAFSGQRLGLPPQGPGSVASLLRRLVAILVDWTLCQLVATALLDLTWGEVVGAQAFAPLGLFLVLNLVLVPTIGTTPGHRLLGIRVVSLDGDGQQPPPPGRAALRALLLGLFVPAIILDADSRGLHDRAARSVVVNAR</sequence>
<evidence type="ECO:0000313" key="7">
    <source>
        <dbReference type="EMBL" id="MFB9732218.1"/>
    </source>
</evidence>
<organism evidence="7 8">
    <name type="scientific">Ornithinimicrobium kibberense</name>
    <dbReference type="NCBI Taxonomy" id="282060"/>
    <lineage>
        <taxon>Bacteria</taxon>
        <taxon>Bacillati</taxon>
        <taxon>Actinomycetota</taxon>
        <taxon>Actinomycetes</taxon>
        <taxon>Micrococcales</taxon>
        <taxon>Ornithinimicrobiaceae</taxon>
        <taxon>Ornithinimicrobium</taxon>
    </lineage>
</organism>
<dbReference type="InterPro" id="IPR016795">
    <property type="entry name" value="UCP021697"/>
</dbReference>
<evidence type="ECO:0000256" key="1">
    <source>
        <dbReference type="ARBA" id="ARBA00004651"/>
    </source>
</evidence>